<dbReference type="SMART" id="SM00652">
    <property type="entry name" value="eIF1a"/>
    <property type="match status" value="1"/>
</dbReference>
<dbReference type="InterPro" id="IPR006196">
    <property type="entry name" value="RNA-binding_domain_S1_IF1"/>
</dbReference>
<dbReference type="InterPro" id="IPR012340">
    <property type="entry name" value="NA-bd_OB-fold"/>
</dbReference>
<evidence type="ECO:0000256" key="1">
    <source>
        <dbReference type="SAM" id="Coils"/>
    </source>
</evidence>
<feature type="compositionally biased region" description="Polar residues" evidence="2">
    <location>
        <begin position="7"/>
        <end position="17"/>
    </location>
</feature>
<dbReference type="EMBL" id="MN739455">
    <property type="protein sequence ID" value="QHT05512.1"/>
    <property type="molecule type" value="Genomic_DNA"/>
</dbReference>
<evidence type="ECO:0000256" key="2">
    <source>
        <dbReference type="SAM" id="MobiDB-lite"/>
    </source>
</evidence>
<organism evidence="4">
    <name type="scientific">viral metagenome</name>
    <dbReference type="NCBI Taxonomy" id="1070528"/>
    <lineage>
        <taxon>unclassified sequences</taxon>
        <taxon>metagenomes</taxon>
        <taxon>organismal metagenomes</taxon>
    </lineage>
</organism>
<evidence type="ECO:0000313" key="4">
    <source>
        <dbReference type="EMBL" id="QHT05512.1"/>
    </source>
</evidence>
<reference evidence="4" key="1">
    <citation type="journal article" date="2020" name="Nature">
        <title>Giant virus diversity and host interactions through global metagenomics.</title>
        <authorList>
            <person name="Schulz F."/>
            <person name="Roux S."/>
            <person name="Paez-Espino D."/>
            <person name="Jungbluth S."/>
            <person name="Walsh D.A."/>
            <person name="Denef V.J."/>
            <person name="McMahon K.D."/>
            <person name="Konstantinidis K.T."/>
            <person name="Eloe-Fadrosh E.A."/>
            <person name="Kyrpides N.C."/>
            <person name="Woyke T."/>
        </authorList>
    </citation>
    <scope>NUCLEOTIDE SEQUENCE</scope>
    <source>
        <strain evidence="4">GVMAG-M-3300021375-17</strain>
    </source>
</reference>
<dbReference type="InterPro" id="IPR001253">
    <property type="entry name" value="TIF_eIF-1A"/>
</dbReference>
<dbReference type="GO" id="GO:0003743">
    <property type="term" value="F:translation initiation factor activity"/>
    <property type="evidence" value="ECO:0007669"/>
    <property type="project" value="InterPro"/>
</dbReference>
<dbReference type="Gene3D" id="2.40.50.140">
    <property type="entry name" value="Nucleic acid-binding proteins"/>
    <property type="match status" value="1"/>
</dbReference>
<accession>A0A6C0CN15</accession>
<dbReference type="AlphaFoldDB" id="A0A6C0CN15"/>
<keyword evidence="1" id="KW-0175">Coiled coil</keyword>
<feature type="region of interest" description="Disordered" evidence="2">
    <location>
        <begin position="1"/>
        <end position="31"/>
    </location>
</feature>
<dbReference type="SUPFAM" id="SSF50249">
    <property type="entry name" value="Nucleic acid-binding proteins"/>
    <property type="match status" value="1"/>
</dbReference>
<feature type="compositionally biased region" description="Basic and acidic residues" evidence="2">
    <location>
        <begin position="20"/>
        <end position="30"/>
    </location>
</feature>
<dbReference type="GO" id="GO:0003723">
    <property type="term" value="F:RNA binding"/>
    <property type="evidence" value="ECO:0007669"/>
    <property type="project" value="InterPro"/>
</dbReference>
<dbReference type="PROSITE" id="PS50832">
    <property type="entry name" value="S1_IF1_TYPE"/>
    <property type="match status" value="1"/>
</dbReference>
<protein>
    <recommendedName>
        <fullName evidence="3">S1-like domain-containing protein</fullName>
    </recommendedName>
</protein>
<sequence length="173" mass="19845">MGRRNVQGGNKTKSMARNSGRPEKDIRVPETEEEEYGIVTAVSGNGRFRITSENKKTYIGVLPGSMRGNKKRRNYVELNSIVLIDNRSSWQTAKQLSPADIVHVYSSNHVQELKLHEKFQEQLTEHFNKGSQIDKNLVVFDNNASMVNESATQQLEEYEEEIEKQDEFDIDLI</sequence>
<feature type="domain" description="S1-like" evidence="3">
    <location>
        <begin position="24"/>
        <end position="106"/>
    </location>
</feature>
<name>A0A6C0CN15_9ZZZZ</name>
<proteinExistence type="predicted"/>
<evidence type="ECO:0000259" key="3">
    <source>
        <dbReference type="PROSITE" id="PS50832"/>
    </source>
</evidence>
<feature type="coiled-coil region" evidence="1">
    <location>
        <begin position="141"/>
        <end position="168"/>
    </location>
</feature>